<feature type="region of interest" description="Disordered" evidence="10">
    <location>
        <begin position="68"/>
        <end position="88"/>
    </location>
</feature>
<dbReference type="Pfam" id="PF04389">
    <property type="entry name" value="Peptidase_M28"/>
    <property type="match status" value="1"/>
</dbReference>
<evidence type="ECO:0000256" key="2">
    <source>
        <dbReference type="ARBA" id="ARBA00022438"/>
    </source>
</evidence>
<sequence>MGSHLKRGSGARSRPCVPSVPTLPSSPLLMTLLEEHDCGQLQKSLIVQLPSQNDGAVTILGAHQDSIGSHSVTSDPYGPEVPAPGAEDNGSGVASLLDALRVLSLRRYQPQTPLEFHFYAAEEISRMGSKAIAKSYKEGGVKVRGMMNLDMTGYCPDEGNVTFAVSTAQTDEGLSTWTKQAIAAYREFSSPSSTDTSPRRAPNHLRAYGKRPRLLLRTWVSDNHTRGRRAAQQRARSPGTHHAQGHGHGGPGGVLVPTDSAVFEAGCCVRGRDDLLSVEP</sequence>
<dbReference type="InParanoid" id="K1W8A3"/>
<dbReference type="STRING" id="1220162.K1W8A3"/>
<comment type="caution">
    <text evidence="12">The sequence shown here is derived from an EMBL/GenBank/DDBJ whole genome shotgun (WGS) entry which is preliminary data.</text>
</comment>
<evidence type="ECO:0000259" key="11">
    <source>
        <dbReference type="Pfam" id="PF04389"/>
    </source>
</evidence>
<evidence type="ECO:0000256" key="7">
    <source>
        <dbReference type="ARBA" id="ARBA00022833"/>
    </source>
</evidence>
<dbReference type="GO" id="GO:0008235">
    <property type="term" value="F:metalloexopeptidase activity"/>
    <property type="evidence" value="ECO:0007669"/>
    <property type="project" value="InterPro"/>
</dbReference>
<dbReference type="EC" id="3.4.-.-" evidence="9"/>
<feature type="domain" description="Peptidase M28" evidence="11">
    <location>
        <begin position="45"/>
        <end position="187"/>
    </location>
</feature>
<gene>
    <name evidence="12" type="ORF">A1Q2_07886</name>
</gene>
<comment type="similarity">
    <text evidence="8">Belongs to the peptidase M28 family. M28E subfamily.</text>
</comment>
<dbReference type="GO" id="GO:0006508">
    <property type="term" value="P:proteolysis"/>
    <property type="evidence" value="ECO:0007669"/>
    <property type="project" value="UniProtKB-KW"/>
</dbReference>
<dbReference type="Gene3D" id="3.40.630.10">
    <property type="entry name" value="Zn peptidases"/>
    <property type="match status" value="1"/>
</dbReference>
<dbReference type="SUPFAM" id="SSF53187">
    <property type="entry name" value="Zn-dependent exopeptidases"/>
    <property type="match status" value="1"/>
</dbReference>
<organism evidence="12 13">
    <name type="scientific">Trichosporon asahii var. asahii (strain CBS 8904)</name>
    <name type="common">Yeast</name>
    <dbReference type="NCBI Taxonomy" id="1220162"/>
    <lineage>
        <taxon>Eukaryota</taxon>
        <taxon>Fungi</taxon>
        <taxon>Dikarya</taxon>
        <taxon>Basidiomycota</taxon>
        <taxon>Agaricomycotina</taxon>
        <taxon>Tremellomycetes</taxon>
        <taxon>Trichosporonales</taxon>
        <taxon>Trichosporonaceae</taxon>
        <taxon>Trichosporon</taxon>
    </lineage>
</organism>
<evidence type="ECO:0000256" key="8">
    <source>
        <dbReference type="ARBA" id="ARBA00043962"/>
    </source>
</evidence>
<keyword evidence="3 9" id="KW-0645">Protease</keyword>
<keyword evidence="7 9" id="KW-0862">Zinc</keyword>
<protein>
    <recommendedName>
        <fullName evidence="9">Peptide hydrolase</fullName>
        <ecNumber evidence="9">3.4.-.-</ecNumber>
    </recommendedName>
</protein>
<keyword evidence="6 9" id="KW-0378">Hydrolase</keyword>
<dbReference type="eggNOG" id="KOG2195">
    <property type="taxonomic scope" value="Eukaryota"/>
</dbReference>
<dbReference type="PANTHER" id="PTHR12147:SF56">
    <property type="entry name" value="AMINOPEPTIDASE YDR415C-RELATED"/>
    <property type="match status" value="1"/>
</dbReference>
<name>K1W8A3_TRIAC</name>
<proteinExistence type="inferred from homology"/>
<keyword evidence="5" id="KW-0732">Signal</keyword>
<feature type="compositionally biased region" description="Low complexity" evidence="10">
    <location>
        <begin position="232"/>
        <end position="242"/>
    </location>
</feature>
<dbReference type="InterPro" id="IPR007484">
    <property type="entry name" value="Peptidase_M28"/>
</dbReference>
<reference evidence="12 13" key="1">
    <citation type="journal article" date="2012" name="Eukaryot. Cell">
        <title>Genome sequence of the Trichosporon asahii environmental strain CBS 8904.</title>
        <authorList>
            <person name="Yang R.Y."/>
            <person name="Li H.T."/>
            <person name="Zhu H."/>
            <person name="Zhou G.P."/>
            <person name="Wang M."/>
            <person name="Wang L."/>
        </authorList>
    </citation>
    <scope>NUCLEOTIDE SEQUENCE [LARGE SCALE GENOMIC DNA]</scope>
    <source>
        <strain evidence="12 13">CBS 8904</strain>
    </source>
</reference>
<comment type="cofactor">
    <cofactor evidence="1">
        <name>Zn(2+)</name>
        <dbReference type="ChEBI" id="CHEBI:29105"/>
    </cofactor>
</comment>
<accession>K1W8A3</accession>
<keyword evidence="2 12" id="KW-0031">Aminopeptidase</keyword>
<dbReference type="GO" id="GO:0004177">
    <property type="term" value="F:aminopeptidase activity"/>
    <property type="evidence" value="ECO:0007669"/>
    <property type="project" value="UniProtKB-KW"/>
</dbReference>
<evidence type="ECO:0000313" key="12">
    <source>
        <dbReference type="EMBL" id="EKC97883.1"/>
    </source>
</evidence>
<dbReference type="InterPro" id="IPR045175">
    <property type="entry name" value="M28_fam"/>
</dbReference>
<dbReference type="EMBL" id="AMBO01000401">
    <property type="protein sequence ID" value="EKC97883.1"/>
    <property type="molecule type" value="Genomic_DNA"/>
</dbReference>
<evidence type="ECO:0000313" key="13">
    <source>
        <dbReference type="Proteomes" id="UP000006757"/>
    </source>
</evidence>
<dbReference type="PANTHER" id="PTHR12147">
    <property type="entry name" value="METALLOPEPTIDASE M28 FAMILY MEMBER"/>
    <property type="match status" value="1"/>
</dbReference>
<dbReference type="HOGENOM" id="CLU_994626_0_0_1"/>
<evidence type="ECO:0000256" key="6">
    <source>
        <dbReference type="ARBA" id="ARBA00022801"/>
    </source>
</evidence>
<evidence type="ECO:0000256" key="10">
    <source>
        <dbReference type="SAM" id="MobiDB-lite"/>
    </source>
</evidence>
<feature type="region of interest" description="Disordered" evidence="10">
    <location>
        <begin position="221"/>
        <end position="256"/>
    </location>
</feature>
<evidence type="ECO:0000256" key="5">
    <source>
        <dbReference type="ARBA" id="ARBA00022729"/>
    </source>
</evidence>
<dbReference type="Proteomes" id="UP000006757">
    <property type="component" value="Unassembled WGS sequence"/>
</dbReference>
<dbReference type="AlphaFoldDB" id="K1W8A3"/>
<feature type="region of interest" description="Disordered" evidence="10">
    <location>
        <begin position="1"/>
        <end position="20"/>
    </location>
</feature>
<evidence type="ECO:0000256" key="4">
    <source>
        <dbReference type="ARBA" id="ARBA00022723"/>
    </source>
</evidence>
<keyword evidence="4 9" id="KW-0479">Metal-binding</keyword>
<dbReference type="GO" id="GO:0046872">
    <property type="term" value="F:metal ion binding"/>
    <property type="evidence" value="ECO:0007669"/>
    <property type="project" value="UniProtKB-KW"/>
</dbReference>
<evidence type="ECO:0000256" key="9">
    <source>
        <dbReference type="RuleBase" id="RU361240"/>
    </source>
</evidence>
<keyword evidence="13" id="KW-1185">Reference proteome</keyword>
<evidence type="ECO:0000256" key="3">
    <source>
        <dbReference type="ARBA" id="ARBA00022670"/>
    </source>
</evidence>
<evidence type="ECO:0000256" key="1">
    <source>
        <dbReference type="ARBA" id="ARBA00001947"/>
    </source>
</evidence>